<dbReference type="PRINTS" id="PR00081">
    <property type="entry name" value="GDHRDH"/>
</dbReference>
<dbReference type="EMBL" id="FOMB01000037">
    <property type="protein sequence ID" value="SFD29132.1"/>
    <property type="molecule type" value="Genomic_DNA"/>
</dbReference>
<evidence type="ECO:0000313" key="3">
    <source>
        <dbReference type="EMBL" id="SFD29132.1"/>
    </source>
</evidence>
<dbReference type="Pfam" id="PF13561">
    <property type="entry name" value="adh_short_C2"/>
    <property type="match status" value="1"/>
</dbReference>
<dbReference type="InterPro" id="IPR002347">
    <property type="entry name" value="SDR_fam"/>
</dbReference>
<dbReference type="InterPro" id="IPR036291">
    <property type="entry name" value="NAD(P)-bd_dom_sf"/>
</dbReference>
<gene>
    <name evidence="3" type="ORF">SAMN04488059_1374</name>
</gene>
<evidence type="ECO:0000256" key="1">
    <source>
        <dbReference type="ARBA" id="ARBA00006484"/>
    </source>
</evidence>
<keyword evidence="2" id="KW-0560">Oxidoreductase</keyword>
<dbReference type="SUPFAM" id="SSF51735">
    <property type="entry name" value="NAD(P)-binding Rossmann-fold domains"/>
    <property type="match status" value="1"/>
</dbReference>
<dbReference type="PANTHER" id="PTHR43669:SF3">
    <property type="entry name" value="ALCOHOL DEHYDROGENASE, PUTATIVE (AFU_ORTHOLOGUE AFUA_3G03445)-RELATED"/>
    <property type="match status" value="1"/>
</dbReference>
<dbReference type="STRING" id="728005.SAMN04488059_1374"/>
<evidence type="ECO:0000256" key="2">
    <source>
        <dbReference type="ARBA" id="ARBA00023002"/>
    </source>
</evidence>
<dbReference type="PRINTS" id="PR00080">
    <property type="entry name" value="SDRFAMILY"/>
</dbReference>
<organism evidence="3 4">
    <name type="scientific">Devosia psychrophila</name>
    <dbReference type="NCBI Taxonomy" id="728005"/>
    <lineage>
        <taxon>Bacteria</taxon>
        <taxon>Pseudomonadati</taxon>
        <taxon>Pseudomonadota</taxon>
        <taxon>Alphaproteobacteria</taxon>
        <taxon>Hyphomicrobiales</taxon>
        <taxon>Devosiaceae</taxon>
        <taxon>Devosia</taxon>
    </lineage>
</organism>
<dbReference type="RefSeq" id="WP_074797802.1">
    <property type="nucleotide sequence ID" value="NZ_FOMB01000037.1"/>
</dbReference>
<evidence type="ECO:0000313" key="4">
    <source>
        <dbReference type="Proteomes" id="UP000182258"/>
    </source>
</evidence>
<dbReference type="CDD" id="cd05233">
    <property type="entry name" value="SDR_c"/>
    <property type="match status" value="1"/>
</dbReference>
<dbReference type="Proteomes" id="UP000182258">
    <property type="component" value="Unassembled WGS sequence"/>
</dbReference>
<proteinExistence type="inferred from homology"/>
<sequence>MDRRVALVTGAAGGMGRAIVDALIRDGIACYGADIDAKALDEMGDSLGANFLALPVDLTQPDAIADAFSKVQSRHGGLDILVNNAGTCLMSDFPNITAAELDRQMAINFSSAFHCAQNAVKLMQGRSGVRKIVNISSNGAYNFDVFDPPHYRASKAAMDSLTKDLARRFAADRISVNSIAPAMTETPLFKVLTQDVLDRAIAQMPHGRAMQPSEIAEWVRFLVSSAGDISSGNVIILNQGRDVR</sequence>
<dbReference type="Gene3D" id="3.40.50.720">
    <property type="entry name" value="NAD(P)-binding Rossmann-like Domain"/>
    <property type="match status" value="1"/>
</dbReference>
<protein>
    <submittedName>
        <fullName evidence="3">3-oxoacyl-[acyl-carrier protein] reductase</fullName>
    </submittedName>
</protein>
<reference evidence="3 4" key="1">
    <citation type="submission" date="2016-10" db="EMBL/GenBank/DDBJ databases">
        <authorList>
            <person name="de Groot N.N."/>
        </authorList>
    </citation>
    <scope>NUCLEOTIDE SEQUENCE [LARGE SCALE GENOMIC DNA]</scope>
    <source>
        <strain evidence="3 4">CGMCC 1.10210</strain>
    </source>
</reference>
<dbReference type="FunFam" id="3.40.50.720:FF:000084">
    <property type="entry name" value="Short-chain dehydrogenase reductase"/>
    <property type="match status" value="1"/>
</dbReference>
<accession>A0A1I1R4F0</accession>
<dbReference type="PANTHER" id="PTHR43669">
    <property type="entry name" value="5-KETO-D-GLUCONATE 5-REDUCTASE"/>
    <property type="match status" value="1"/>
</dbReference>
<dbReference type="OrthoDB" id="9803333at2"/>
<name>A0A1I1R4F0_9HYPH</name>
<dbReference type="GO" id="GO:0016491">
    <property type="term" value="F:oxidoreductase activity"/>
    <property type="evidence" value="ECO:0007669"/>
    <property type="project" value="UniProtKB-KW"/>
</dbReference>
<dbReference type="AlphaFoldDB" id="A0A1I1R4F0"/>
<comment type="similarity">
    <text evidence="1">Belongs to the short-chain dehydrogenases/reductases (SDR) family.</text>
</comment>